<keyword evidence="1" id="KW-0472">Membrane</keyword>
<gene>
    <name evidence="2" type="ORF">DFR26_2213</name>
</gene>
<feature type="transmembrane region" description="Helical" evidence="1">
    <location>
        <begin position="140"/>
        <end position="158"/>
    </location>
</feature>
<evidence type="ECO:0000313" key="3">
    <source>
        <dbReference type="Proteomes" id="UP000256774"/>
    </source>
</evidence>
<feature type="transmembrane region" description="Helical" evidence="1">
    <location>
        <begin position="163"/>
        <end position="182"/>
    </location>
</feature>
<evidence type="ECO:0000313" key="2">
    <source>
        <dbReference type="EMBL" id="REH35607.1"/>
    </source>
</evidence>
<dbReference type="EMBL" id="QUNR01000007">
    <property type="protein sequence ID" value="REH35607.1"/>
    <property type="molecule type" value="Genomic_DNA"/>
</dbReference>
<keyword evidence="1" id="KW-1133">Transmembrane helix</keyword>
<feature type="transmembrane region" description="Helical" evidence="1">
    <location>
        <begin position="97"/>
        <end position="120"/>
    </location>
</feature>
<comment type="caution">
    <text evidence="2">The sequence shown here is derived from an EMBL/GenBank/DDBJ whole genome shotgun (WGS) entry which is preliminary data.</text>
</comment>
<name>A0A3E0GZL5_9GAMM</name>
<feature type="transmembrane region" description="Helical" evidence="1">
    <location>
        <begin position="216"/>
        <end position="234"/>
    </location>
</feature>
<dbReference type="Proteomes" id="UP000256774">
    <property type="component" value="Unassembled WGS sequence"/>
</dbReference>
<keyword evidence="3" id="KW-1185">Reference proteome</keyword>
<organism evidence="2 3">
    <name type="scientific">Paraperlucidibaca baekdonensis</name>
    <dbReference type="NCBI Taxonomy" id="748120"/>
    <lineage>
        <taxon>Bacteria</taxon>
        <taxon>Pseudomonadati</taxon>
        <taxon>Pseudomonadota</taxon>
        <taxon>Gammaproteobacteria</taxon>
        <taxon>Moraxellales</taxon>
        <taxon>Moraxellaceae</taxon>
        <taxon>Paraperlucidibaca</taxon>
    </lineage>
</organism>
<accession>A0A3E0GZL5</accession>
<dbReference type="AlphaFoldDB" id="A0A3E0GZL5"/>
<evidence type="ECO:0000256" key="1">
    <source>
        <dbReference type="SAM" id="Phobius"/>
    </source>
</evidence>
<keyword evidence="1" id="KW-0812">Transmembrane</keyword>
<sequence length="244" mass="26470">MKRGKIVQYDGAKGAGVVVVDGQQLLFDISQWRGDEAPALNRLVEVAEEAGSVTSVSPVSETDVLREQTQAVQKQVQEKGKLAYAQITATYGLPTSIAYLLFVIAIYMLSFVSIKVFMASSSLTLSQLVTQLNMTGQSTLAGPLFWLALLAPIVPFFFKHRMAWLGLTVPALLVLLVGFNLWSQYQSQVEAMQNLQSAFSAFGGGKQAPSSSFSNMFSFGAGFYVALLTSAFLARTGIARYLAR</sequence>
<reference evidence="2 3" key="1">
    <citation type="submission" date="2018-08" db="EMBL/GenBank/DDBJ databases">
        <title>Genomic Encyclopedia of Type Strains, Phase IV (KMG-IV): sequencing the most valuable type-strain genomes for metagenomic binning, comparative biology and taxonomic classification.</title>
        <authorList>
            <person name="Goeker M."/>
        </authorList>
    </citation>
    <scope>NUCLEOTIDE SEQUENCE [LARGE SCALE GENOMIC DNA]</scope>
    <source>
        <strain evidence="2 3">DSM 26022</strain>
    </source>
</reference>
<protein>
    <submittedName>
        <fullName evidence="2">Uncharacterized protein</fullName>
    </submittedName>
</protein>
<proteinExistence type="predicted"/>
<dbReference type="RefSeq" id="WP_116209088.1">
    <property type="nucleotide sequence ID" value="NZ_QUNR01000007.1"/>
</dbReference>